<dbReference type="Pfam" id="PF00528">
    <property type="entry name" value="BPD_transp_1"/>
    <property type="match status" value="1"/>
</dbReference>
<dbReference type="SUPFAM" id="SSF161098">
    <property type="entry name" value="MetI-like"/>
    <property type="match status" value="1"/>
</dbReference>
<dbReference type="EMBL" id="JAUHLN010000001">
    <property type="protein sequence ID" value="MDN4072283.1"/>
    <property type="molecule type" value="Genomic_DNA"/>
</dbReference>
<dbReference type="RefSeq" id="WP_290398406.1">
    <property type="nucleotide sequence ID" value="NZ_JAUHLN010000001.1"/>
</dbReference>
<keyword evidence="3 6" id="KW-0812">Transmembrane</keyword>
<keyword evidence="2 6" id="KW-0813">Transport</keyword>
<feature type="transmembrane region" description="Helical" evidence="6">
    <location>
        <begin position="78"/>
        <end position="104"/>
    </location>
</feature>
<comment type="caution">
    <text evidence="8">The sequence shown here is derived from an EMBL/GenBank/DDBJ whole genome shotgun (WGS) entry which is preliminary data.</text>
</comment>
<comment type="similarity">
    <text evidence="6">Belongs to the binding-protein-dependent transport system permease family.</text>
</comment>
<dbReference type="InterPro" id="IPR035906">
    <property type="entry name" value="MetI-like_sf"/>
</dbReference>
<evidence type="ECO:0000256" key="5">
    <source>
        <dbReference type="ARBA" id="ARBA00023136"/>
    </source>
</evidence>
<evidence type="ECO:0000256" key="6">
    <source>
        <dbReference type="RuleBase" id="RU363032"/>
    </source>
</evidence>
<sequence length="337" mass="37864">MIRSIKFWAGCIVLAALIGSSLVHQMVFDSKIKKVPVLYNDKGEAVKAAPLPASPDMPFGTDRQGYDMFAKVMQGAKYTIPFAILIALQRVVIAFFIAIPYAFYFPSWARKGLEQLLSSFYYVPLTIIAIFLLEPVLVERIAGEKEYFTYDFSVRIFLEVSILTLLVVPMVSVMIGNMMTAQLKEEFIQSSQVLGAGKIRIFRKHVVPHLLPKLCIVFTQQCVSVLIIFAHLGYFKLFFGGTDVCYTPFCDIPPQSISNEWSGLIGEYYQNIFAHPLIALGPVIMFGIAIYAFNLVTEGLQTHFASGKRKRTYKKEEKEDTIPAGAEQFTFINEKGA</sequence>
<evidence type="ECO:0000313" key="8">
    <source>
        <dbReference type="EMBL" id="MDN4072283.1"/>
    </source>
</evidence>
<keyword evidence="4 6" id="KW-1133">Transmembrane helix</keyword>
<evidence type="ECO:0000256" key="1">
    <source>
        <dbReference type="ARBA" id="ARBA00004141"/>
    </source>
</evidence>
<gene>
    <name evidence="8" type="ORF">QYF49_04470</name>
</gene>
<feature type="transmembrane region" description="Helical" evidence="6">
    <location>
        <begin position="156"/>
        <end position="175"/>
    </location>
</feature>
<comment type="subcellular location">
    <subcellularLocation>
        <location evidence="6">Cell membrane</location>
        <topology evidence="6">Multi-pass membrane protein</topology>
    </subcellularLocation>
    <subcellularLocation>
        <location evidence="1">Membrane</location>
        <topology evidence="1">Multi-pass membrane protein</topology>
    </subcellularLocation>
</comment>
<dbReference type="Proteomes" id="UP001168694">
    <property type="component" value="Unassembled WGS sequence"/>
</dbReference>
<reference evidence="8" key="1">
    <citation type="submission" date="2023-06" db="EMBL/GenBank/DDBJ databases">
        <title>Draft Genome Sequences of Representative Paenibacillus Polymyxa, Bacillus cereus, Fictibacillus sp., and Brevibacillus agri Strains Isolated from Amazonian Dark Earth.</title>
        <authorList>
            <person name="Pellegrinetti T.A."/>
            <person name="Cunha I.C.M."/>
            <person name="Chaves M.G."/>
            <person name="Freitas A.S."/>
            <person name="Silva A.V.R."/>
            <person name="Tsai S.M."/>
            <person name="Mendes L.W."/>
        </authorList>
    </citation>
    <scope>NUCLEOTIDE SEQUENCE</scope>
    <source>
        <strain evidence="8">CENA-BCM004</strain>
    </source>
</reference>
<evidence type="ECO:0000256" key="2">
    <source>
        <dbReference type="ARBA" id="ARBA00022448"/>
    </source>
</evidence>
<organism evidence="8 9">
    <name type="scientific">Fictibacillus terranigra</name>
    <dbReference type="NCBI Taxonomy" id="3058424"/>
    <lineage>
        <taxon>Bacteria</taxon>
        <taxon>Bacillati</taxon>
        <taxon>Bacillota</taxon>
        <taxon>Bacilli</taxon>
        <taxon>Bacillales</taxon>
        <taxon>Fictibacillaceae</taxon>
        <taxon>Fictibacillus</taxon>
    </lineage>
</organism>
<dbReference type="PANTHER" id="PTHR43839:SF3">
    <property type="entry name" value="OLIGOPEPTIDE ABC TRANSPORTER, PERMEASE PROTEIN"/>
    <property type="match status" value="1"/>
</dbReference>
<evidence type="ECO:0000256" key="4">
    <source>
        <dbReference type="ARBA" id="ARBA00022989"/>
    </source>
</evidence>
<feature type="domain" description="ABC transmembrane type-1" evidence="7">
    <location>
        <begin position="80"/>
        <end position="297"/>
    </location>
</feature>
<feature type="transmembrane region" description="Helical" evidence="6">
    <location>
        <begin position="272"/>
        <end position="293"/>
    </location>
</feature>
<dbReference type="PANTHER" id="PTHR43839">
    <property type="entry name" value="OPPC IN A BINDING PROTEIN-DEPENDENT TRANSPORT SYSTEM"/>
    <property type="match status" value="1"/>
</dbReference>
<protein>
    <submittedName>
        <fullName evidence="8">ABC transporter permease subunit</fullName>
    </submittedName>
</protein>
<evidence type="ECO:0000259" key="7">
    <source>
        <dbReference type="PROSITE" id="PS50928"/>
    </source>
</evidence>
<feature type="transmembrane region" description="Helical" evidence="6">
    <location>
        <begin position="116"/>
        <end position="136"/>
    </location>
</feature>
<evidence type="ECO:0000256" key="3">
    <source>
        <dbReference type="ARBA" id="ARBA00022692"/>
    </source>
</evidence>
<dbReference type="PROSITE" id="PS50928">
    <property type="entry name" value="ABC_TM1"/>
    <property type="match status" value="1"/>
</dbReference>
<dbReference type="InterPro" id="IPR000515">
    <property type="entry name" value="MetI-like"/>
</dbReference>
<keyword evidence="9" id="KW-1185">Reference proteome</keyword>
<keyword evidence="5 6" id="KW-0472">Membrane</keyword>
<dbReference type="CDD" id="cd06261">
    <property type="entry name" value="TM_PBP2"/>
    <property type="match status" value="1"/>
</dbReference>
<dbReference type="Gene3D" id="1.10.3720.10">
    <property type="entry name" value="MetI-like"/>
    <property type="match status" value="1"/>
</dbReference>
<name>A0ABT8E316_9BACL</name>
<accession>A0ABT8E316</accession>
<evidence type="ECO:0000313" key="9">
    <source>
        <dbReference type="Proteomes" id="UP001168694"/>
    </source>
</evidence>
<feature type="transmembrane region" description="Helical" evidence="6">
    <location>
        <begin position="210"/>
        <end position="234"/>
    </location>
</feature>
<proteinExistence type="inferred from homology"/>